<accession>A0A2K5HEA0</accession>
<dbReference type="Pfam" id="PF15175">
    <property type="entry name" value="SPATA24"/>
    <property type="match status" value="1"/>
</dbReference>
<evidence type="ECO:0000256" key="1">
    <source>
        <dbReference type="SAM" id="Coils"/>
    </source>
</evidence>
<dbReference type="PANTHER" id="PTHR35155:SF1">
    <property type="entry name" value="SPERMATOGENESIS-ASSOCIATED PROTEIN 24"/>
    <property type="match status" value="1"/>
</dbReference>
<dbReference type="GO" id="GO:0005737">
    <property type="term" value="C:cytoplasm"/>
    <property type="evidence" value="ECO:0007669"/>
    <property type="project" value="TreeGrafter"/>
</dbReference>
<dbReference type="STRING" id="336983.ENSCANP00000002671"/>
<dbReference type="GO" id="GO:0005634">
    <property type="term" value="C:nucleus"/>
    <property type="evidence" value="ECO:0007669"/>
    <property type="project" value="TreeGrafter"/>
</dbReference>
<keyword evidence="1" id="KW-0175">Coiled coil</keyword>
<dbReference type="Proteomes" id="UP000233080">
    <property type="component" value="Unassembled WGS sequence"/>
</dbReference>
<organism evidence="2 3">
    <name type="scientific">Colobus angolensis palliatus</name>
    <name type="common">Peters' Angolan colobus</name>
    <dbReference type="NCBI Taxonomy" id="336983"/>
    <lineage>
        <taxon>Eukaryota</taxon>
        <taxon>Metazoa</taxon>
        <taxon>Chordata</taxon>
        <taxon>Craniata</taxon>
        <taxon>Vertebrata</taxon>
        <taxon>Euteleostomi</taxon>
        <taxon>Mammalia</taxon>
        <taxon>Eutheria</taxon>
        <taxon>Euarchontoglires</taxon>
        <taxon>Primates</taxon>
        <taxon>Haplorrhini</taxon>
        <taxon>Catarrhini</taxon>
        <taxon>Cercopithecidae</taxon>
        <taxon>Colobinae</taxon>
        <taxon>Colobus</taxon>
    </lineage>
</organism>
<evidence type="ECO:0000313" key="2">
    <source>
        <dbReference type="Ensembl" id="ENSCANP00000002671.1"/>
    </source>
</evidence>
<evidence type="ECO:0008006" key="4">
    <source>
        <dbReference type="Google" id="ProtNLM"/>
    </source>
</evidence>
<reference evidence="2" key="2">
    <citation type="submission" date="2025-09" db="UniProtKB">
        <authorList>
            <consortium name="Ensembl"/>
        </authorList>
    </citation>
    <scope>IDENTIFICATION</scope>
</reference>
<proteinExistence type="predicted"/>
<keyword evidence="3" id="KW-1185">Reference proteome</keyword>
<dbReference type="InterPro" id="IPR029176">
    <property type="entry name" value="SPATA24"/>
</dbReference>
<dbReference type="Ensembl" id="ENSCANT00000010786.1">
    <property type="protein sequence ID" value="ENSCANP00000002671.1"/>
    <property type="gene ID" value="ENSCANG00000009606.1"/>
</dbReference>
<dbReference type="GO" id="GO:0003677">
    <property type="term" value="F:DNA binding"/>
    <property type="evidence" value="ECO:0007669"/>
    <property type="project" value="TreeGrafter"/>
</dbReference>
<protein>
    <recommendedName>
        <fullName evidence="4">Spermatogenesis associated 24</fullName>
    </recommendedName>
</protein>
<evidence type="ECO:0000313" key="3">
    <source>
        <dbReference type="Proteomes" id="UP000233080"/>
    </source>
</evidence>
<dbReference type="AlphaFoldDB" id="A0A2K5HEA0"/>
<name>A0A2K5HEA0_COLAP</name>
<reference evidence="2" key="1">
    <citation type="submission" date="2025-08" db="UniProtKB">
        <authorList>
            <consortium name="Ensembl"/>
        </authorList>
    </citation>
    <scope>IDENTIFICATION</scope>
</reference>
<feature type="coiled-coil region" evidence="1">
    <location>
        <begin position="134"/>
        <end position="161"/>
    </location>
</feature>
<sequence>MATPLGWSKAGSGSVCLAFDQLRDVIESQEELIHQLRNVMVLQDENFVSKEEFQAVEKKLVEEKAAHAKTKVLLAKEEEKLQFALGEVEVLSKQLKKEKLAFEKALSSVKSKVLQESSKKDQLITKCNEIESHIIKQEDILNGKENEIKELQQVISQQKQIFSPPPAGSVAGITCLTSGSRSSRRATWPRCWTRSVRKPQGRIRPTATSIPGKNKMAATFLFSGYNPQPLPSLLRESPGSSPCYFPPFWVVVGVHKVGACSLGEELGVCCLVGTTASFGYLIPSYINSPGYPV</sequence>
<dbReference type="PANTHER" id="PTHR35155">
    <property type="entry name" value="SPERMATOGENESIS-ASSOCIATED PROTEIN 24"/>
    <property type="match status" value="1"/>
</dbReference>